<dbReference type="OrthoDB" id="61578at2759"/>
<keyword evidence="1" id="KW-0812">Transmembrane</keyword>
<dbReference type="Proteomes" id="UP000332933">
    <property type="component" value="Unassembled WGS sequence"/>
</dbReference>
<dbReference type="Pfam" id="PF11397">
    <property type="entry name" value="GlcNAc"/>
    <property type="match status" value="1"/>
</dbReference>
<protein>
    <submittedName>
        <fullName evidence="3">Aste57867_18391 protein</fullName>
    </submittedName>
</protein>
<evidence type="ECO:0000256" key="1">
    <source>
        <dbReference type="SAM" id="Phobius"/>
    </source>
</evidence>
<organism evidence="3 4">
    <name type="scientific">Aphanomyces stellatus</name>
    <dbReference type="NCBI Taxonomy" id="120398"/>
    <lineage>
        <taxon>Eukaryota</taxon>
        <taxon>Sar</taxon>
        <taxon>Stramenopiles</taxon>
        <taxon>Oomycota</taxon>
        <taxon>Saprolegniomycetes</taxon>
        <taxon>Saprolegniales</taxon>
        <taxon>Verrucalvaceae</taxon>
        <taxon>Aphanomyces</taxon>
    </lineage>
</organism>
<dbReference type="EMBL" id="VJMH01006389">
    <property type="protein sequence ID" value="KAF0690200.1"/>
    <property type="molecule type" value="Genomic_DNA"/>
</dbReference>
<evidence type="ECO:0000313" key="2">
    <source>
        <dbReference type="EMBL" id="KAF0690200.1"/>
    </source>
</evidence>
<keyword evidence="1" id="KW-0472">Membrane</keyword>
<proteinExistence type="predicted"/>
<dbReference type="PANTHER" id="PTHR34496:SF6">
    <property type="entry name" value="GLYCOSYLTRANSFERASE 2-LIKE DOMAIN-CONTAINING PROTEIN"/>
    <property type="match status" value="1"/>
</dbReference>
<reference evidence="3 4" key="1">
    <citation type="submission" date="2019-03" db="EMBL/GenBank/DDBJ databases">
        <authorList>
            <person name="Gaulin E."/>
            <person name="Dumas B."/>
        </authorList>
    </citation>
    <scope>NUCLEOTIDE SEQUENCE [LARGE SCALE GENOMIC DNA]</scope>
    <source>
        <strain evidence="3">CBS 568.67</strain>
    </source>
</reference>
<dbReference type="PANTHER" id="PTHR34496">
    <property type="entry name" value="GLCNAC TRANSFERASE-RELATED"/>
    <property type="match status" value="1"/>
</dbReference>
<evidence type="ECO:0000313" key="4">
    <source>
        <dbReference type="Proteomes" id="UP000332933"/>
    </source>
</evidence>
<sequence length="423" mass="47495">MTRRSSHGDSGGLFKALCRRNFLQIFLAVCLTGVVLLYFEMYKMSSLMTTVENAKLSENIRRPVSDTTSVRVPADDSAAPSIAILLTHYLDSAECATTLTSIYTQAKFPAKLHVYLFEDVDVDPVNEQETTCLRLLCVNAPDICDAHAATRIHHKRRHASDYNGPGPARSIVEGMMPRNHGHEYYLSITTRLEFTSQWDETLVSQWTSIDNPRAILSLAPPSARTKAWPVDLSTQAILCTGHITAKRANVALIAFNPPVLVKEPRGPLPRLVSQYSENFHFGPARALAAAPSDPKVEFVWDGLAYYRATRWWTRGYDFYAPVVDVVFEHYTPRPTHPVQKAFWGDASLHGAERTRQQNSLFRVRRVLQFNMGEPAAKEDAKFSVGPARTLDQWVVFSGLDHRAEFDVSTDKQFQNCGPLVRVA</sequence>
<feature type="transmembrane region" description="Helical" evidence="1">
    <location>
        <begin position="21"/>
        <end position="39"/>
    </location>
</feature>
<keyword evidence="1" id="KW-1133">Transmembrane helix</keyword>
<dbReference type="AlphaFoldDB" id="A0A485LBQ6"/>
<name>A0A485LBQ6_9STRA</name>
<dbReference type="EMBL" id="CAADRA010006410">
    <property type="protein sequence ID" value="VFT95127.1"/>
    <property type="molecule type" value="Genomic_DNA"/>
</dbReference>
<evidence type="ECO:0000313" key="3">
    <source>
        <dbReference type="EMBL" id="VFT95127.1"/>
    </source>
</evidence>
<dbReference type="InterPro" id="IPR021067">
    <property type="entry name" value="Glycosyltransferase"/>
</dbReference>
<keyword evidence="4" id="KW-1185">Reference proteome</keyword>
<reference evidence="2" key="2">
    <citation type="submission" date="2019-06" db="EMBL/GenBank/DDBJ databases">
        <title>Genomics analysis of Aphanomyces spp. identifies a new class of oomycete effector associated with host adaptation.</title>
        <authorList>
            <person name="Gaulin E."/>
        </authorList>
    </citation>
    <scope>NUCLEOTIDE SEQUENCE</scope>
    <source>
        <strain evidence="2">CBS 578.67</strain>
    </source>
</reference>
<accession>A0A485LBQ6</accession>
<gene>
    <name evidence="3" type="primary">Aste57867_18391</name>
    <name evidence="2" type="ORF">As57867_018329</name>
    <name evidence="3" type="ORF">ASTE57867_18391</name>
</gene>